<proteinExistence type="predicted"/>
<organism evidence="1 2">
    <name type="scientific">Bowmanella yangjiangensis</name>
    <dbReference type="NCBI Taxonomy" id="2811230"/>
    <lineage>
        <taxon>Bacteria</taxon>
        <taxon>Pseudomonadati</taxon>
        <taxon>Pseudomonadota</taxon>
        <taxon>Gammaproteobacteria</taxon>
        <taxon>Alteromonadales</taxon>
        <taxon>Alteromonadaceae</taxon>
        <taxon>Bowmanella</taxon>
    </lineage>
</organism>
<dbReference type="RefSeq" id="WP_206593111.1">
    <property type="nucleotide sequence ID" value="NZ_JAFKCS010000003.1"/>
</dbReference>
<evidence type="ECO:0000313" key="2">
    <source>
        <dbReference type="Proteomes" id="UP000663992"/>
    </source>
</evidence>
<accession>A0ABS3CS95</accession>
<evidence type="ECO:0000313" key="1">
    <source>
        <dbReference type="EMBL" id="MBN7819296.1"/>
    </source>
</evidence>
<name>A0ABS3CS95_9ALTE</name>
<keyword evidence="2" id="KW-1185">Reference proteome</keyword>
<comment type="caution">
    <text evidence="1">The sequence shown here is derived from an EMBL/GenBank/DDBJ whole genome shotgun (WGS) entry which is preliminary data.</text>
</comment>
<dbReference type="EMBL" id="JAFKCS010000003">
    <property type="protein sequence ID" value="MBN7819296.1"/>
    <property type="molecule type" value="Genomic_DNA"/>
</dbReference>
<protein>
    <submittedName>
        <fullName evidence="1">Type II secretory pathway protein</fullName>
    </submittedName>
</protein>
<reference evidence="1 2" key="1">
    <citation type="submission" date="2021-03" db="EMBL/GenBank/DDBJ databases">
        <title>novel species isolated from a fishpond in China.</title>
        <authorList>
            <person name="Lu H."/>
            <person name="Cai Z."/>
        </authorList>
    </citation>
    <scope>NUCLEOTIDE SEQUENCE [LARGE SCALE GENOMIC DNA]</scope>
    <source>
        <strain evidence="1 2">Y57</strain>
    </source>
</reference>
<gene>
    <name evidence="1" type="ORF">J0A65_05430</name>
</gene>
<dbReference type="Proteomes" id="UP000663992">
    <property type="component" value="Unassembled WGS sequence"/>
</dbReference>
<sequence>MCPDKHKQGGSMLMMAMFILVVLAGLGFALSRVLSTSSDTIVTEVYGVRALQSAKSGLESQLVAVFPLGSSVSEPAACQTDALFQTLSVPGLENCAYLRRCQQEDYATAGIRLYQFSVTGACQAGDAVISRTLSVDAREGL</sequence>